<dbReference type="HOGENOM" id="CLU_035571_0_0_1"/>
<dbReference type="Pfam" id="PF13516">
    <property type="entry name" value="LRR_6"/>
    <property type="match status" value="1"/>
</dbReference>
<dbReference type="Gene3D" id="1.10.510.10">
    <property type="entry name" value="Transferase(Phosphotransferase) domain 1"/>
    <property type="match status" value="1"/>
</dbReference>
<dbReference type="GO" id="GO:0006913">
    <property type="term" value="P:nucleocytoplasmic transport"/>
    <property type="evidence" value="ECO:0007669"/>
    <property type="project" value="TreeGrafter"/>
</dbReference>
<name>Q22G23_TETTS</name>
<protein>
    <submittedName>
        <fullName evidence="5">Kinase domain protein</fullName>
    </submittedName>
</protein>
<dbReference type="RefSeq" id="XP_001031866.2">
    <property type="nucleotide sequence ID" value="XM_001031866.3"/>
</dbReference>
<dbReference type="GO" id="GO:0004672">
    <property type="term" value="F:protein kinase activity"/>
    <property type="evidence" value="ECO:0007669"/>
    <property type="project" value="InterPro"/>
</dbReference>
<dbReference type="InterPro" id="IPR011009">
    <property type="entry name" value="Kinase-like_dom_sf"/>
</dbReference>
<dbReference type="SMART" id="SM00368">
    <property type="entry name" value="LRR_RI"/>
    <property type="match status" value="5"/>
</dbReference>
<dbReference type="InterPro" id="IPR001611">
    <property type="entry name" value="Leu-rich_rpt"/>
</dbReference>
<evidence type="ECO:0000256" key="1">
    <source>
        <dbReference type="ARBA" id="ARBA00022468"/>
    </source>
</evidence>
<keyword evidence="3" id="KW-0677">Repeat</keyword>
<proteinExistence type="predicted"/>
<dbReference type="InParanoid" id="Q22G23"/>
<keyword evidence="5" id="KW-0418">Kinase</keyword>
<dbReference type="InterPro" id="IPR000719">
    <property type="entry name" value="Prot_kinase_dom"/>
</dbReference>
<accession>Q22G23</accession>
<feature type="domain" description="Protein kinase" evidence="4">
    <location>
        <begin position="33"/>
        <end position="269"/>
    </location>
</feature>
<dbReference type="SMART" id="SM00220">
    <property type="entry name" value="S_TKc"/>
    <property type="match status" value="1"/>
</dbReference>
<dbReference type="Gene3D" id="3.80.10.10">
    <property type="entry name" value="Ribonuclease Inhibitor"/>
    <property type="match status" value="3"/>
</dbReference>
<dbReference type="GeneID" id="7841065"/>
<dbReference type="PROSITE" id="PS50011">
    <property type="entry name" value="PROTEIN_KINASE_DOM"/>
    <property type="match status" value="1"/>
</dbReference>
<dbReference type="GO" id="GO:0005829">
    <property type="term" value="C:cytosol"/>
    <property type="evidence" value="ECO:0007669"/>
    <property type="project" value="TreeGrafter"/>
</dbReference>
<sequence>MGQKQGKSKYTRQKKLTMNTSQLLKDFFKGTSYKFERFIEENEFQYIVQAKSSEHQCLVAVKIFKYMNNLQCLEAYEFEKSTLMKTKNERYALQLLDCLQNLEINMSGIVIEFCDCSLSAVSSLNAFSFQQVLALTYQLIRGLQVLQQHGIFLKDVNSDNILYSWRKNKFIIANFSKQQMQLETSLLQEEKNDDVFSIGRILIEVFLQRSLQPLECNNLKTQFILEAIPELVNHQHINFVKDILANMVNPNQKEIFQPVQLLHTLNNYLVDELCLQSLILPALSSENSVQTLKKIKIENFNDLNKIKEYQDISINLQNYNIFSKEAKTIAEHIEKCSSVSKLTLNLLGNYIFAGGAKKIGSSLEKCENLAYLNLNLQGNHIQPEGAKNIGSSLEKCLNLCSLNLNLVLNELGVEGARNIGLCLEKCQGLHELHLNLLGNYIGSEGAKYIGNSLEKCQNITHLDLNLQSNYLFVEGTKSIGMSLQRCQNITNLNLNLQLNELGVEGTKYIAQSLEKCQNIQFLSLNLWRNYISSEGIKSLGKSLEKCQNITSLNLNLQLNEICDEGAKGFRKSLQNCQNITSLFLSLQSNQINQDGVKNIRYLSKKCSKLVEAAFYF</sequence>
<dbReference type="GO" id="GO:0005524">
    <property type="term" value="F:ATP binding"/>
    <property type="evidence" value="ECO:0007669"/>
    <property type="project" value="InterPro"/>
</dbReference>
<dbReference type="OrthoDB" id="504170at2759"/>
<evidence type="ECO:0000256" key="2">
    <source>
        <dbReference type="ARBA" id="ARBA00022614"/>
    </source>
</evidence>
<dbReference type="InterPro" id="IPR001245">
    <property type="entry name" value="Ser-Thr/Tyr_kinase_cat_dom"/>
</dbReference>
<dbReference type="GO" id="GO:0048471">
    <property type="term" value="C:perinuclear region of cytoplasm"/>
    <property type="evidence" value="ECO:0007669"/>
    <property type="project" value="TreeGrafter"/>
</dbReference>
<keyword evidence="2" id="KW-0433">Leucine-rich repeat</keyword>
<dbReference type="GO" id="GO:0005634">
    <property type="term" value="C:nucleus"/>
    <property type="evidence" value="ECO:0007669"/>
    <property type="project" value="TreeGrafter"/>
</dbReference>
<dbReference type="Proteomes" id="UP000009168">
    <property type="component" value="Unassembled WGS sequence"/>
</dbReference>
<dbReference type="InterPro" id="IPR032675">
    <property type="entry name" value="LRR_dom_sf"/>
</dbReference>
<gene>
    <name evidence="5" type="ORF">TTHERM_00721340</name>
</gene>
<evidence type="ECO:0000259" key="4">
    <source>
        <dbReference type="PROSITE" id="PS50011"/>
    </source>
</evidence>
<dbReference type="GO" id="GO:0031267">
    <property type="term" value="F:small GTPase binding"/>
    <property type="evidence" value="ECO:0007669"/>
    <property type="project" value="TreeGrafter"/>
</dbReference>
<dbReference type="EMBL" id="GG662576">
    <property type="protein sequence ID" value="EAR84203.2"/>
    <property type="molecule type" value="Genomic_DNA"/>
</dbReference>
<dbReference type="SUPFAM" id="SSF56112">
    <property type="entry name" value="Protein kinase-like (PK-like)"/>
    <property type="match status" value="1"/>
</dbReference>
<evidence type="ECO:0000313" key="5">
    <source>
        <dbReference type="EMBL" id="EAR84203.2"/>
    </source>
</evidence>
<organism evidence="5 6">
    <name type="scientific">Tetrahymena thermophila (strain SB210)</name>
    <dbReference type="NCBI Taxonomy" id="312017"/>
    <lineage>
        <taxon>Eukaryota</taxon>
        <taxon>Sar</taxon>
        <taxon>Alveolata</taxon>
        <taxon>Ciliophora</taxon>
        <taxon>Intramacronucleata</taxon>
        <taxon>Oligohymenophorea</taxon>
        <taxon>Hymenostomatida</taxon>
        <taxon>Tetrahymenina</taxon>
        <taxon>Tetrahymenidae</taxon>
        <taxon>Tetrahymena</taxon>
    </lineage>
</organism>
<keyword evidence="5" id="KW-0808">Transferase</keyword>
<evidence type="ECO:0000256" key="3">
    <source>
        <dbReference type="ARBA" id="ARBA00022737"/>
    </source>
</evidence>
<dbReference type="KEGG" id="tet:TTHERM_00721340"/>
<dbReference type="PANTHER" id="PTHR24113:SF12">
    <property type="entry name" value="RAN GTPASE-ACTIVATING PROTEIN 1"/>
    <property type="match status" value="1"/>
</dbReference>
<dbReference type="PANTHER" id="PTHR24113">
    <property type="entry name" value="RAN GTPASE-ACTIVATING PROTEIN 1"/>
    <property type="match status" value="1"/>
</dbReference>
<reference evidence="6" key="1">
    <citation type="journal article" date="2006" name="PLoS Biol.">
        <title>Macronuclear genome sequence of the ciliate Tetrahymena thermophila, a model eukaryote.</title>
        <authorList>
            <person name="Eisen J.A."/>
            <person name="Coyne R.S."/>
            <person name="Wu M."/>
            <person name="Wu D."/>
            <person name="Thiagarajan M."/>
            <person name="Wortman J.R."/>
            <person name="Badger J.H."/>
            <person name="Ren Q."/>
            <person name="Amedeo P."/>
            <person name="Jones K.M."/>
            <person name="Tallon L.J."/>
            <person name="Delcher A.L."/>
            <person name="Salzberg S.L."/>
            <person name="Silva J.C."/>
            <person name="Haas B.J."/>
            <person name="Majoros W.H."/>
            <person name="Farzad M."/>
            <person name="Carlton J.M."/>
            <person name="Smith R.K. Jr."/>
            <person name="Garg J."/>
            <person name="Pearlman R.E."/>
            <person name="Karrer K.M."/>
            <person name="Sun L."/>
            <person name="Manning G."/>
            <person name="Elde N.C."/>
            <person name="Turkewitz A.P."/>
            <person name="Asai D.J."/>
            <person name="Wilkes D.E."/>
            <person name="Wang Y."/>
            <person name="Cai H."/>
            <person name="Collins K."/>
            <person name="Stewart B.A."/>
            <person name="Lee S.R."/>
            <person name="Wilamowska K."/>
            <person name="Weinberg Z."/>
            <person name="Ruzzo W.L."/>
            <person name="Wloga D."/>
            <person name="Gaertig J."/>
            <person name="Frankel J."/>
            <person name="Tsao C.-C."/>
            <person name="Gorovsky M.A."/>
            <person name="Keeling P.J."/>
            <person name="Waller R.F."/>
            <person name="Patron N.J."/>
            <person name="Cherry J.M."/>
            <person name="Stover N.A."/>
            <person name="Krieger C.J."/>
            <person name="del Toro C."/>
            <person name="Ryder H.F."/>
            <person name="Williamson S.C."/>
            <person name="Barbeau R.A."/>
            <person name="Hamilton E.P."/>
            <person name="Orias E."/>
        </authorList>
    </citation>
    <scope>NUCLEOTIDE SEQUENCE [LARGE SCALE GENOMIC DNA]</scope>
    <source>
        <strain evidence="6">SB210</strain>
    </source>
</reference>
<dbReference type="Pfam" id="PF07714">
    <property type="entry name" value="PK_Tyr_Ser-Thr"/>
    <property type="match status" value="1"/>
</dbReference>
<dbReference type="GO" id="GO:0005096">
    <property type="term" value="F:GTPase activator activity"/>
    <property type="evidence" value="ECO:0007669"/>
    <property type="project" value="UniProtKB-KW"/>
</dbReference>
<dbReference type="SUPFAM" id="SSF52047">
    <property type="entry name" value="RNI-like"/>
    <property type="match status" value="1"/>
</dbReference>
<dbReference type="InterPro" id="IPR027038">
    <property type="entry name" value="RanGap"/>
</dbReference>
<dbReference type="AlphaFoldDB" id="Q22G23"/>
<keyword evidence="6" id="KW-1185">Reference proteome</keyword>
<keyword evidence="1" id="KW-0343">GTPase activation</keyword>
<evidence type="ECO:0000313" key="6">
    <source>
        <dbReference type="Proteomes" id="UP000009168"/>
    </source>
</evidence>